<keyword evidence="7 11" id="KW-0862">Zinc</keyword>
<dbReference type="EMBL" id="BMGL01000003">
    <property type="protein sequence ID" value="GGE06579.1"/>
    <property type="molecule type" value="Genomic_DNA"/>
</dbReference>
<keyword evidence="6 11" id="KW-0378">Hydrolase</keyword>
<keyword evidence="8 11" id="KW-1133">Transmembrane helix</keyword>
<dbReference type="PANTHER" id="PTHR43221:SF2">
    <property type="entry name" value="PROTEASE HTPX HOMOLOG"/>
    <property type="match status" value="1"/>
</dbReference>
<feature type="transmembrane region" description="Helical" evidence="11">
    <location>
        <begin position="173"/>
        <end position="192"/>
    </location>
</feature>
<dbReference type="InterPro" id="IPR022919">
    <property type="entry name" value="Pept_M48_protease_HtpX"/>
</dbReference>
<proteinExistence type="inferred from homology"/>
<dbReference type="PANTHER" id="PTHR43221">
    <property type="entry name" value="PROTEASE HTPX"/>
    <property type="match status" value="1"/>
</dbReference>
<evidence type="ECO:0000256" key="10">
    <source>
        <dbReference type="ARBA" id="ARBA00023136"/>
    </source>
</evidence>
<dbReference type="EC" id="3.4.24.-" evidence="11"/>
<gene>
    <name evidence="11 13" type="primary">htpX</name>
    <name evidence="13" type="ORF">GCM10010831_05110</name>
</gene>
<evidence type="ECO:0000256" key="4">
    <source>
        <dbReference type="ARBA" id="ARBA00022692"/>
    </source>
</evidence>
<dbReference type="Pfam" id="PF01435">
    <property type="entry name" value="Peptidase_M48"/>
    <property type="match status" value="1"/>
</dbReference>
<evidence type="ECO:0000256" key="9">
    <source>
        <dbReference type="ARBA" id="ARBA00023049"/>
    </source>
</evidence>
<dbReference type="Proteomes" id="UP000599688">
    <property type="component" value="Unassembled WGS sequence"/>
</dbReference>
<evidence type="ECO:0000256" key="1">
    <source>
        <dbReference type="ARBA" id="ARBA00009779"/>
    </source>
</evidence>
<comment type="caution">
    <text evidence="13">The sequence shown here is derived from an EMBL/GenBank/DDBJ whole genome shotgun (WGS) entry which is preliminary data.</text>
</comment>
<feature type="domain" description="Peptidase M48" evidence="12">
    <location>
        <begin position="96"/>
        <end position="316"/>
    </location>
</feature>
<sequence>MAKFVGIQTQIKRNNTRSVLILIAFPLLLLAAVFAATYFFTFDEYGNAQPEVAIDLFLGAIPATLIIVGIWFVIAYFFNAKMIAMATGSKTLSRKENMRVYNLVENLCMSVGMPMPKVKIIESEALNAYASGIRKRDYTVTLTRGLINKLEDDELEGVIAHELMHIRNNDVRLLVVSIIFVGIFSFVVQVAFRSFLYGSMTSRRNNKDSGKAMIIILVIAAVAYFISLLFKFALSRKREYMADSGAADMTRKPWALASALKKIAPNHHVDDVKSEDVQELFIENTPKDGAVGFMGGIGKLFSTHPPIEKRIQFLEQF</sequence>
<dbReference type="GO" id="GO:0006508">
    <property type="term" value="P:proteolysis"/>
    <property type="evidence" value="ECO:0007669"/>
    <property type="project" value="UniProtKB-KW"/>
</dbReference>
<feature type="active site" evidence="11">
    <location>
        <position position="162"/>
    </location>
</feature>
<dbReference type="HAMAP" id="MF_00188">
    <property type="entry name" value="Pept_M48_protease_HtpX"/>
    <property type="match status" value="1"/>
</dbReference>
<comment type="similarity">
    <text evidence="1 11">Belongs to the peptidase M48B family.</text>
</comment>
<evidence type="ECO:0000256" key="3">
    <source>
        <dbReference type="ARBA" id="ARBA00022670"/>
    </source>
</evidence>
<keyword evidence="9 11" id="KW-0482">Metalloprotease</keyword>
<dbReference type="GO" id="GO:0005886">
    <property type="term" value="C:plasma membrane"/>
    <property type="evidence" value="ECO:0007669"/>
    <property type="project" value="UniProtKB-SubCell"/>
</dbReference>
<evidence type="ECO:0000256" key="8">
    <source>
        <dbReference type="ARBA" id="ARBA00022989"/>
    </source>
</evidence>
<evidence type="ECO:0000259" key="12">
    <source>
        <dbReference type="Pfam" id="PF01435"/>
    </source>
</evidence>
<feature type="transmembrane region" description="Helical" evidence="11">
    <location>
        <begin position="52"/>
        <end position="78"/>
    </location>
</feature>
<organism evidence="13 14">
    <name type="scientific">Psychroflexus salis</name>
    <dbReference type="NCBI Taxonomy" id="1526574"/>
    <lineage>
        <taxon>Bacteria</taxon>
        <taxon>Pseudomonadati</taxon>
        <taxon>Bacteroidota</taxon>
        <taxon>Flavobacteriia</taxon>
        <taxon>Flavobacteriales</taxon>
        <taxon>Flavobacteriaceae</taxon>
        <taxon>Psychroflexus</taxon>
    </lineage>
</organism>
<evidence type="ECO:0000256" key="2">
    <source>
        <dbReference type="ARBA" id="ARBA00022475"/>
    </source>
</evidence>
<feature type="binding site" evidence="11">
    <location>
        <position position="165"/>
    </location>
    <ligand>
        <name>Zn(2+)</name>
        <dbReference type="ChEBI" id="CHEBI:29105"/>
        <note>catalytic</note>
    </ligand>
</feature>
<keyword evidence="14" id="KW-1185">Reference proteome</keyword>
<evidence type="ECO:0000256" key="11">
    <source>
        <dbReference type="HAMAP-Rule" id="MF_00188"/>
    </source>
</evidence>
<dbReference type="CDD" id="cd07340">
    <property type="entry name" value="M48B_Htpx_like"/>
    <property type="match status" value="1"/>
</dbReference>
<dbReference type="AlphaFoldDB" id="A0A917E7G0"/>
<reference evidence="13 14" key="1">
    <citation type="journal article" date="2014" name="Int. J. Syst. Evol. Microbiol.">
        <title>Complete genome sequence of Corynebacterium casei LMG S-19264T (=DSM 44701T), isolated from a smear-ripened cheese.</title>
        <authorList>
            <consortium name="US DOE Joint Genome Institute (JGI-PGF)"/>
            <person name="Walter F."/>
            <person name="Albersmeier A."/>
            <person name="Kalinowski J."/>
            <person name="Ruckert C."/>
        </authorList>
    </citation>
    <scope>NUCLEOTIDE SEQUENCE [LARGE SCALE GENOMIC DNA]</scope>
    <source>
        <strain evidence="13 14">CGMCC 1.12925</strain>
    </source>
</reference>
<keyword evidence="5 11" id="KW-0479">Metal-binding</keyword>
<feature type="binding site" evidence="11">
    <location>
        <position position="161"/>
    </location>
    <ligand>
        <name>Zn(2+)</name>
        <dbReference type="ChEBI" id="CHEBI:29105"/>
        <note>catalytic</note>
    </ligand>
</feature>
<name>A0A917E7G0_9FLAO</name>
<protein>
    <recommendedName>
        <fullName evidence="11">Protease HtpX homolog</fullName>
        <ecNumber evidence="11">3.4.24.-</ecNumber>
    </recommendedName>
</protein>
<accession>A0A917E7G0</accession>
<feature type="binding site" evidence="11">
    <location>
        <position position="239"/>
    </location>
    <ligand>
        <name>Zn(2+)</name>
        <dbReference type="ChEBI" id="CHEBI:29105"/>
        <note>catalytic</note>
    </ligand>
</feature>
<evidence type="ECO:0000256" key="5">
    <source>
        <dbReference type="ARBA" id="ARBA00022723"/>
    </source>
</evidence>
<feature type="transmembrane region" description="Helical" evidence="11">
    <location>
        <begin position="212"/>
        <end position="234"/>
    </location>
</feature>
<keyword evidence="4 11" id="KW-0812">Transmembrane</keyword>
<comment type="cofactor">
    <cofactor evidence="11">
        <name>Zn(2+)</name>
        <dbReference type="ChEBI" id="CHEBI:29105"/>
    </cofactor>
    <text evidence="11">Binds 1 zinc ion per subunit.</text>
</comment>
<comment type="subcellular location">
    <subcellularLocation>
        <location evidence="11">Cell membrane</location>
        <topology evidence="11">Multi-pass membrane protein</topology>
    </subcellularLocation>
</comment>
<dbReference type="RefSeq" id="WP_188405206.1">
    <property type="nucleotide sequence ID" value="NZ_BMGL01000003.1"/>
</dbReference>
<evidence type="ECO:0000313" key="13">
    <source>
        <dbReference type="EMBL" id="GGE06579.1"/>
    </source>
</evidence>
<dbReference type="GO" id="GO:0004222">
    <property type="term" value="F:metalloendopeptidase activity"/>
    <property type="evidence" value="ECO:0007669"/>
    <property type="project" value="UniProtKB-UniRule"/>
</dbReference>
<dbReference type="InterPro" id="IPR050083">
    <property type="entry name" value="HtpX_protease"/>
</dbReference>
<keyword evidence="10 11" id="KW-0472">Membrane</keyword>
<evidence type="ECO:0000256" key="7">
    <source>
        <dbReference type="ARBA" id="ARBA00022833"/>
    </source>
</evidence>
<dbReference type="InterPro" id="IPR001915">
    <property type="entry name" value="Peptidase_M48"/>
</dbReference>
<feature type="transmembrane region" description="Helical" evidence="11">
    <location>
        <begin position="20"/>
        <end position="40"/>
    </location>
</feature>
<dbReference type="GO" id="GO:0008270">
    <property type="term" value="F:zinc ion binding"/>
    <property type="evidence" value="ECO:0007669"/>
    <property type="project" value="UniProtKB-UniRule"/>
</dbReference>
<dbReference type="Gene3D" id="3.30.2010.10">
    <property type="entry name" value="Metalloproteases ('zincins'), catalytic domain"/>
    <property type="match status" value="1"/>
</dbReference>
<keyword evidence="2 11" id="KW-1003">Cell membrane</keyword>
<keyword evidence="3 11" id="KW-0645">Protease</keyword>
<evidence type="ECO:0000256" key="6">
    <source>
        <dbReference type="ARBA" id="ARBA00022801"/>
    </source>
</evidence>
<evidence type="ECO:0000313" key="14">
    <source>
        <dbReference type="Proteomes" id="UP000599688"/>
    </source>
</evidence>